<reference evidence="3" key="1">
    <citation type="submission" date="2018-05" db="EMBL/GenBank/DDBJ databases">
        <title>Draft genome sequence of Stemphylium lycopersici strain CIDEFI 213.</title>
        <authorList>
            <person name="Medina R."/>
            <person name="Franco M.E.E."/>
            <person name="Lucentini C.G."/>
            <person name="Saparrat M.C.N."/>
            <person name="Balatti P.A."/>
        </authorList>
    </citation>
    <scope>NUCLEOTIDE SEQUENCE [LARGE SCALE GENOMIC DNA]</scope>
    <source>
        <strain evidence="3">CIDEFI 213</strain>
    </source>
</reference>
<feature type="chain" id="PRO_5016619251" evidence="1">
    <location>
        <begin position="19"/>
        <end position="228"/>
    </location>
</feature>
<keyword evidence="3" id="KW-1185">Reference proteome</keyword>
<evidence type="ECO:0000313" key="2">
    <source>
        <dbReference type="EMBL" id="RAR14633.1"/>
    </source>
</evidence>
<proteinExistence type="predicted"/>
<protein>
    <submittedName>
        <fullName evidence="2">Uncharacterized protein</fullName>
    </submittedName>
</protein>
<name>A0A364NBU1_STELY</name>
<sequence length="228" mass="23700">MQFSTIVLVLSAAFAVSAAPAPDAIVKRTCGTLTGTALKVCQDACKATCTIGTLGIARKACKAACDAGPINIIPRDAEAAPAPEALAKRTCGTLTGTALKVCQDACKATCDVGTLGIARKACKAACDAGPINIIPRDAEPAPAPAEAEVAEKISERGFGHKVCDAACDVACNSTVLALEQLTCLKDCVSDSPIRTTIQQKLTISYRRPSAREDLRFYQGVSSLRNWAE</sequence>
<feature type="signal peptide" evidence="1">
    <location>
        <begin position="1"/>
        <end position="18"/>
    </location>
</feature>
<dbReference type="AlphaFoldDB" id="A0A364NBU1"/>
<dbReference type="EMBL" id="QGDH01000020">
    <property type="protein sequence ID" value="RAR14633.1"/>
    <property type="molecule type" value="Genomic_DNA"/>
</dbReference>
<gene>
    <name evidence="2" type="ORF">DDE83_002032</name>
</gene>
<organism evidence="2 3">
    <name type="scientific">Stemphylium lycopersici</name>
    <name type="common">Tomato gray leaf spot disease fungus</name>
    <name type="synonym">Thyrospora lycopersici</name>
    <dbReference type="NCBI Taxonomy" id="183478"/>
    <lineage>
        <taxon>Eukaryota</taxon>
        <taxon>Fungi</taxon>
        <taxon>Dikarya</taxon>
        <taxon>Ascomycota</taxon>
        <taxon>Pezizomycotina</taxon>
        <taxon>Dothideomycetes</taxon>
        <taxon>Pleosporomycetidae</taxon>
        <taxon>Pleosporales</taxon>
        <taxon>Pleosporineae</taxon>
        <taxon>Pleosporaceae</taxon>
        <taxon>Stemphylium</taxon>
    </lineage>
</organism>
<accession>A0A364NBU1</accession>
<evidence type="ECO:0000256" key="1">
    <source>
        <dbReference type="SAM" id="SignalP"/>
    </source>
</evidence>
<evidence type="ECO:0000313" key="3">
    <source>
        <dbReference type="Proteomes" id="UP000249619"/>
    </source>
</evidence>
<dbReference type="Proteomes" id="UP000249619">
    <property type="component" value="Unassembled WGS sequence"/>
</dbReference>
<comment type="caution">
    <text evidence="2">The sequence shown here is derived from an EMBL/GenBank/DDBJ whole genome shotgun (WGS) entry which is preliminary data.</text>
</comment>
<keyword evidence="1" id="KW-0732">Signal</keyword>